<dbReference type="Gene3D" id="1.25.40.10">
    <property type="entry name" value="Tetratricopeptide repeat domain"/>
    <property type="match status" value="3"/>
</dbReference>
<dbReference type="KEGG" id="pur:AOC03_07365"/>
<protein>
    <recommendedName>
        <fullName evidence="4">Tetratricopeptide repeat protein</fullName>
    </recommendedName>
</protein>
<accession>A0A0M5MK90</accession>
<dbReference type="AlphaFoldDB" id="A0A0M5MK90"/>
<evidence type="ECO:0000313" key="2">
    <source>
        <dbReference type="EMBL" id="ALF59880.1"/>
    </source>
</evidence>
<gene>
    <name evidence="2" type="ORF">AOC03_07365</name>
</gene>
<organism evidence="2 3">
    <name type="scientific">Psychrobacter urativorans</name>
    <dbReference type="NCBI Taxonomy" id="45610"/>
    <lineage>
        <taxon>Bacteria</taxon>
        <taxon>Pseudomonadati</taxon>
        <taxon>Pseudomonadota</taxon>
        <taxon>Gammaproteobacteria</taxon>
        <taxon>Moraxellales</taxon>
        <taxon>Moraxellaceae</taxon>
        <taxon>Psychrobacter</taxon>
    </lineage>
</organism>
<dbReference type="SUPFAM" id="SSF48452">
    <property type="entry name" value="TPR-like"/>
    <property type="match status" value="2"/>
</dbReference>
<reference evidence="2 3" key="1">
    <citation type="submission" date="2015-09" db="EMBL/GenBank/DDBJ databases">
        <title>Complete genome of Psychrobacter urativorans R10.10B.</title>
        <authorList>
            <person name="See-Too W.S."/>
            <person name="Chan K.G."/>
        </authorList>
    </citation>
    <scope>NUCLEOTIDE SEQUENCE [LARGE SCALE GENOMIC DNA]</scope>
    <source>
        <strain evidence="2 3">R10.10B</strain>
    </source>
</reference>
<evidence type="ECO:0000313" key="3">
    <source>
        <dbReference type="Proteomes" id="UP000059847"/>
    </source>
</evidence>
<proteinExistence type="predicted"/>
<dbReference type="InterPro" id="IPR011990">
    <property type="entry name" value="TPR-like_helical_dom_sf"/>
</dbReference>
<keyword evidence="3" id="KW-1185">Reference proteome</keyword>
<dbReference type="STRING" id="45610.AOC03_07365"/>
<evidence type="ECO:0008006" key="4">
    <source>
        <dbReference type="Google" id="ProtNLM"/>
    </source>
</evidence>
<name>A0A0M5MK90_9GAMM</name>
<dbReference type="OrthoDB" id="9766710at2"/>
<feature type="region of interest" description="Disordered" evidence="1">
    <location>
        <begin position="75"/>
        <end position="96"/>
    </location>
</feature>
<dbReference type="EMBL" id="CP012678">
    <property type="protein sequence ID" value="ALF59880.1"/>
    <property type="molecule type" value="Genomic_DNA"/>
</dbReference>
<sequence>MAFFGFLFRFIAMRKGQYCIEVLLRIIMNKRFQRRKPTLLLGAFLFLNTPAHAHLLSPLFDALLPSSLFINSSTSNNSASDPAKPQTSENQNSLNNINETHTTKSTANVNGLPSTMILKPTLNEPSLYALLDAEFAADRGNTARALTIYKQQSFKEDATVVFERALGLSLRNEDINSSLQFAKKWQDQNPDHVPAWFYVAHLALKAHDYTLAGETLSRILRYDPRADLSEILIGIYPTTDSDQRELLAALQPIDSQQNASLSVLKAGLLYQFNEPELALVHIERALMSQPDYVPFITLKADILRKIEPAATVINYVSQARFRNPASKSLYLYEIRYLLDLKQSDKAWKLLLEAHNRFDDDAEITLLAALVSLDIEEYRTADTLLNMLAKNPTYLDQAYYYLGISAERQQRFEQAKYYLNGVMQEDLVLAARKKVVAFELLNNNVDAALATLETLRQQFEVFAPESYVLQADVLLQQDEADEALRLLTRSSRKYPDSEIILFARAQLLDDVKDYVVKRTLLNHLQALDPRDLSYQLSYAKLLLANDRNSEQGLALATAIIQIRYDDPRYDNELHLQALNILASSALANNNYAQVIEYLQTPYDVLPSLRSGVLLLRAYQGLGDSDKVAALLADLQQRFSFGKDDVTDRIQLY</sequence>
<dbReference type="Proteomes" id="UP000059847">
    <property type="component" value="Chromosome"/>
</dbReference>
<evidence type="ECO:0000256" key="1">
    <source>
        <dbReference type="SAM" id="MobiDB-lite"/>
    </source>
</evidence>